<protein>
    <submittedName>
        <fullName evidence="1">Uncharacterized protein</fullName>
    </submittedName>
</protein>
<organism evidence="1 2">
    <name type="scientific">Actinacidiphila yanglinensis</name>
    <dbReference type="NCBI Taxonomy" id="310779"/>
    <lineage>
        <taxon>Bacteria</taxon>
        <taxon>Bacillati</taxon>
        <taxon>Actinomycetota</taxon>
        <taxon>Actinomycetes</taxon>
        <taxon>Kitasatosporales</taxon>
        <taxon>Streptomycetaceae</taxon>
        <taxon>Actinacidiphila</taxon>
    </lineage>
</organism>
<evidence type="ECO:0000313" key="1">
    <source>
        <dbReference type="EMBL" id="SEF50213.1"/>
    </source>
</evidence>
<keyword evidence="2" id="KW-1185">Reference proteome</keyword>
<accession>A0A1H5SHQ1</accession>
<evidence type="ECO:0000313" key="2">
    <source>
        <dbReference type="Proteomes" id="UP000236754"/>
    </source>
</evidence>
<dbReference type="AlphaFoldDB" id="A0A1H5SHQ1"/>
<reference evidence="1 2" key="1">
    <citation type="submission" date="2016-10" db="EMBL/GenBank/DDBJ databases">
        <authorList>
            <person name="de Groot N.N."/>
        </authorList>
    </citation>
    <scope>NUCLEOTIDE SEQUENCE [LARGE SCALE GENOMIC DNA]</scope>
    <source>
        <strain evidence="1 2">CGMCC 4.2023</strain>
    </source>
</reference>
<dbReference type="RefSeq" id="WP_103883576.1">
    <property type="nucleotide sequence ID" value="NZ_FNVU01000001.1"/>
</dbReference>
<dbReference type="Proteomes" id="UP000236754">
    <property type="component" value="Unassembled WGS sequence"/>
</dbReference>
<dbReference type="OrthoDB" id="3359274at2"/>
<gene>
    <name evidence="1" type="ORF">SAMN05216223_101138</name>
</gene>
<dbReference type="EMBL" id="FNVU01000001">
    <property type="protein sequence ID" value="SEF50213.1"/>
    <property type="molecule type" value="Genomic_DNA"/>
</dbReference>
<name>A0A1H5SHQ1_9ACTN</name>
<proteinExistence type="predicted"/>
<sequence>MPTEPFGPLQFQLVLLRRMADHQPGLVDDALRALGANHTDLREAHRRWQARLHSRGFPRGEARYRTALGPPEAVREQRAGDLALRAALWPVPLWPDLRFEVVTLPGGGGAVVNEWLVRAPGAEPPRPKAVADLTPWSCTVDDAARAFPPAAPLPPDAPSRARLALTDPRTGGRIVAHFTWGLLQYVEGAGPEPS</sequence>